<evidence type="ECO:0000313" key="3">
    <source>
        <dbReference type="Proteomes" id="UP000728185"/>
    </source>
</evidence>
<dbReference type="GO" id="GO:0003351">
    <property type="term" value="P:epithelial cilium movement involved in extracellular fluid movement"/>
    <property type="evidence" value="ECO:0007669"/>
    <property type="project" value="TreeGrafter"/>
</dbReference>
<dbReference type="Pfam" id="PF15867">
    <property type="entry name" value="Dynein_attach_N"/>
    <property type="match status" value="1"/>
</dbReference>
<sequence length="242" mass="27100">MNNSNEGHLARLGIDMSNLESEMNVAVARDTRYWMENDAKIRAVEQRVPTYEHFRQLVAGCHLCPIDKSELKDLTHLKSNWNSAVTGKLQARSVAVSTGPESMANQFCKTPQQLYARWQALRLSKNSENERSMRLCYLVFTQQSSVLRDLFDCGLGAALLPEILSTFNAVIESQKPEKPLDAQLVTGILSTLLAFTESKQFPLAVDLCSFAEKEMALSLLNRLSAKSNDETVCSLKSYFVSL</sequence>
<evidence type="ECO:0000259" key="1">
    <source>
        <dbReference type="Pfam" id="PF15867"/>
    </source>
</evidence>
<evidence type="ECO:0000313" key="2">
    <source>
        <dbReference type="EMBL" id="KAA0194764.1"/>
    </source>
</evidence>
<dbReference type="Proteomes" id="UP000728185">
    <property type="component" value="Unassembled WGS sequence"/>
</dbReference>
<comment type="caution">
    <text evidence="2">The sequence shown here is derived from an EMBL/GenBank/DDBJ whole genome shotgun (WGS) entry which is preliminary data.</text>
</comment>
<organism evidence="2 3">
    <name type="scientific">Fasciolopsis buskii</name>
    <dbReference type="NCBI Taxonomy" id="27845"/>
    <lineage>
        <taxon>Eukaryota</taxon>
        <taxon>Metazoa</taxon>
        <taxon>Spiralia</taxon>
        <taxon>Lophotrochozoa</taxon>
        <taxon>Platyhelminthes</taxon>
        <taxon>Trematoda</taxon>
        <taxon>Digenea</taxon>
        <taxon>Plagiorchiida</taxon>
        <taxon>Echinostomata</taxon>
        <taxon>Echinostomatoidea</taxon>
        <taxon>Fasciolidae</taxon>
        <taxon>Fasciolopsis</taxon>
    </lineage>
</organism>
<protein>
    <submittedName>
        <fullName evidence="2">Coiled-coil domain-containing protein</fullName>
    </submittedName>
</protein>
<dbReference type="EMBL" id="LUCM01004127">
    <property type="protein sequence ID" value="KAA0194764.1"/>
    <property type="molecule type" value="Genomic_DNA"/>
</dbReference>
<dbReference type="PANTHER" id="PTHR28572:SF1">
    <property type="entry name" value="COILED-COIL DOMAIN-CONTAINING PROTEIN 103"/>
    <property type="match status" value="1"/>
</dbReference>
<reference evidence="2" key="1">
    <citation type="submission" date="2019-05" db="EMBL/GenBank/DDBJ databases">
        <title>Annotation for the trematode Fasciolopsis buski.</title>
        <authorList>
            <person name="Choi Y.-J."/>
        </authorList>
    </citation>
    <scope>NUCLEOTIDE SEQUENCE</scope>
    <source>
        <strain evidence="2">HT</strain>
        <tissue evidence="2">Whole worm</tissue>
    </source>
</reference>
<dbReference type="InterPro" id="IPR042422">
    <property type="entry name" value="CC103"/>
</dbReference>
<dbReference type="OrthoDB" id="447931at2759"/>
<name>A0A8E0S0R5_9TREM</name>
<gene>
    <name evidence="2" type="ORF">FBUS_06513</name>
</gene>
<dbReference type="GO" id="GO:0036157">
    <property type="term" value="C:outer dynein arm"/>
    <property type="evidence" value="ECO:0007669"/>
    <property type="project" value="InterPro"/>
</dbReference>
<dbReference type="PANTHER" id="PTHR28572">
    <property type="entry name" value="COILED-COIL DOMAIN-CONTAINING PROTEIN 103"/>
    <property type="match status" value="1"/>
</dbReference>
<accession>A0A8E0S0R5</accession>
<dbReference type="GO" id="GO:0036159">
    <property type="term" value="P:inner dynein arm assembly"/>
    <property type="evidence" value="ECO:0007669"/>
    <property type="project" value="TreeGrafter"/>
</dbReference>
<keyword evidence="3" id="KW-1185">Reference proteome</keyword>
<dbReference type="GO" id="GO:0005576">
    <property type="term" value="C:extracellular region"/>
    <property type="evidence" value="ECO:0007669"/>
    <property type="project" value="GOC"/>
</dbReference>
<feature type="domain" description="Dynein attachment factor N-terminal" evidence="1">
    <location>
        <begin position="14"/>
        <end position="82"/>
    </location>
</feature>
<proteinExistence type="predicted"/>
<dbReference type="AlphaFoldDB" id="A0A8E0S0R5"/>
<dbReference type="GO" id="GO:0007368">
    <property type="term" value="P:determination of left/right symmetry"/>
    <property type="evidence" value="ECO:0007669"/>
    <property type="project" value="TreeGrafter"/>
</dbReference>
<dbReference type="InterPro" id="IPR031733">
    <property type="entry name" value="Dynein_attach_N"/>
</dbReference>